<sequence>MHRTLARTLGDEEERVSSCNRASVISNTKRCKRLEGRRECPWRARLSRLFPLPHRALDGDERRVATHRSTAHSESLTLHSPAPVGCGKSPRTH</sequence>
<evidence type="ECO:0000256" key="1">
    <source>
        <dbReference type="SAM" id="MobiDB-lite"/>
    </source>
</evidence>
<accession>A0A061AG22</accession>
<dbReference type="EMBL" id="LK052937">
    <property type="protein sequence ID" value="CDR36460.1"/>
    <property type="molecule type" value="Genomic_DNA"/>
</dbReference>
<feature type="region of interest" description="Disordered" evidence="1">
    <location>
        <begin position="60"/>
        <end position="93"/>
    </location>
</feature>
<dbReference type="AlphaFoldDB" id="A0A061AG22"/>
<reference evidence="2" key="1">
    <citation type="journal article" date="2014" name="Genome Announc.">
        <title>Draft genome sequence of Rhodosporidium toruloides CECT1137, an oleaginous yeast of biotechnological interest.</title>
        <authorList>
            <person name="Morin N."/>
            <person name="Calcas X."/>
            <person name="Devillers H."/>
            <person name="Durrens P."/>
            <person name="Sherman D.J."/>
            <person name="Nicaud J.-M."/>
            <person name="Neuveglise C."/>
        </authorList>
    </citation>
    <scope>NUCLEOTIDE SEQUENCE</scope>
    <source>
        <strain evidence="2">CECT1137</strain>
    </source>
</reference>
<evidence type="ECO:0000313" key="2">
    <source>
        <dbReference type="EMBL" id="CDR36460.1"/>
    </source>
</evidence>
<gene>
    <name evidence="2" type="ORF">RHTO0S_02e02498g</name>
</gene>
<protein>
    <submittedName>
        <fullName evidence="2">RHTO0S02e02498g1_1</fullName>
    </submittedName>
</protein>
<organism evidence="2">
    <name type="scientific">Rhodotorula toruloides</name>
    <name type="common">Yeast</name>
    <name type="synonym">Rhodosporidium toruloides</name>
    <dbReference type="NCBI Taxonomy" id="5286"/>
    <lineage>
        <taxon>Eukaryota</taxon>
        <taxon>Fungi</taxon>
        <taxon>Dikarya</taxon>
        <taxon>Basidiomycota</taxon>
        <taxon>Pucciniomycotina</taxon>
        <taxon>Microbotryomycetes</taxon>
        <taxon>Sporidiobolales</taxon>
        <taxon>Sporidiobolaceae</taxon>
        <taxon>Rhodotorula</taxon>
    </lineage>
</organism>
<name>A0A061AG22_RHOTO</name>
<proteinExistence type="predicted"/>